<dbReference type="AlphaFoldDB" id="S2R743"/>
<evidence type="ECO:0000256" key="1">
    <source>
        <dbReference type="ARBA" id="ARBA00001936"/>
    </source>
</evidence>
<dbReference type="InterPro" id="IPR050659">
    <property type="entry name" value="Peptidase_M24B"/>
</dbReference>
<name>S2R743_LACPA</name>
<evidence type="ECO:0000256" key="3">
    <source>
        <dbReference type="ARBA" id="ARBA00023211"/>
    </source>
</evidence>
<gene>
    <name evidence="5" type="ORF">Lpp126_12142</name>
</gene>
<dbReference type="Proteomes" id="UP000014243">
    <property type="component" value="Unassembled WGS sequence"/>
</dbReference>
<dbReference type="SUPFAM" id="SSF53092">
    <property type="entry name" value="Creatinase/prolidase N-terminal domain"/>
    <property type="match status" value="1"/>
</dbReference>
<dbReference type="PANTHER" id="PTHR46112:SF10">
    <property type="entry name" value="DIPEPTIDASE YKVY-RELATED"/>
    <property type="match status" value="1"/>
</dbReference>
<dbReference type="InterPro" id="IPR000587">
    <property type="entry name" value="Creatinase_N"/>
</dbReference>
<reference evidence="5 6" key="1">
    <citation type="journal article" date="2013" name="PLoS ONE">
        <title>Lactobacillus paracasei comparative genomics: towards species pan-genome definition and exploitation of diversity.</title>
        <authorList>
            <person name="Smokvina T."/>
            <person name="Wels M."/>
            <person name="Polka J."/>
            <person name="Chervaux C."/>
            <person name="Brisse S."/>
            <person name="Boekhorst J."/>
            <person name="van Hylckama Vlieg J.E."/>
            <person name="Siezen R.J."/>
        </authorList>
    </citation>
    <scope>NUCLEOTIDE SEQUENCE [LARGE SCALE GENOMIC DNA]</scope>
    <source>
        <strain evidence="5 6">Lpp126</strain>
    </source>
</reference>
<dbReference type="Gene3D" id="3.40.350.10">
    <property type="entry name" value="Creatinase/prolidase N-terminal domain"/>
    <property type="match status" value="1"/>
</dbReference>
<dbReference type="EMBL" id="ANKC01000865">
    <property type="protein sequence ID" value="EPC74082.1"/>
    <property type="molecule type" value="Genomic_DNA"/>
</dbReference>
<protein>
    <submittedName>
        <fullName evidence="5">Xaa-Pro dipeptidase</fullName>
    </submittedName>
</protein>
<evidence type="ECO:0000313" key="5">
    <source>
        <dbReference type="EMBL" id="EPC74082.1"/>
    </source>
</evidence>
<evidence type="ECO:0000313" key="6">
    <source>
        <dbReference type="Proteomes" id="UP000014243"/>
    </source>
</evidence>
<comment type="similarity">
    <text evidence="2">Belongs to the peptidase M24B family.</text>
</comment>
<evidence type="ECO:0000256" key="2">
    <source>
        <dbReference type="ARBA" id="ARBA00008766"/>
    </source>
</evidence>
<organism evidence="5 6">
    <name type="scientific">Lacticaseibacillus paracasei subsp. paracasei Lpp126</name>
    <dbReference type="NCBI Taxonomy" id="1256206"/>
    <lineage>
        <taxon>Bacteria</taxon>
        <taxon>Bacillati</taxon>
        <taxon>Bacillota</taxon>
        <taxon>Bacilli</taxon>
        <taxon>Lactobacillales</taxon>
        <taxon>Lactobacillaceae</taxon>
        <taxon>Lacticaseibacillus</taxon>
    </lineage>
</organism>
<comment type="caution">
    <text evidence="5">The sequence shown here is derived from an EMBL/GenBank/DDBJ whole genome shotgun (WGS) entry which is preliminary data.</text>
</comment>
<dbReference type="Pfam" id="PF01321">
    <property type="entry name" value="Creatinase_N"/>
    <property type="match status" value="1"/>
</dbReference>
<accession>S2R743</accession>
<evidence type="ECO:0000259" key="4">
    <source>
        <dbReference type="Pfam" id="PF01321"/>
    </source>
</evidence>
<sequence>MNEHLAALQAWVAKEGLDLAYISDPININYYTGFFQDPEERITALIVTPDNDPFLFTPQLTIEEVKKAGWPYQIFGYLDHEDPFAIMANHIKAVTANPTK</sequence>
<feature type="domain" description="Creatinase N-terminal" evidence="4">
    <location>
        <begin position="5"/>
        <end position="93"/>
    </location>
</feature>
<keyword evidence="3" id="KW-0464">Manganese</keyword>
<dbReference type="PANTHER" id="PTHR46112">
    <property type="entry name" value="AMINOPEPTIDASE"/>
    <property type="match status" value="1"/>
</dbReference>
<dbReference type="InterPro" id="IPR029149">
    <property type="entry name" value="Creatin/AminoP/Spt16_N"/>
</dbReference>
<comment type="cofactor">
    <cofactor evidence="1">
        <name>Mn(2+)</name>
        <dbReference type="ChEBI" id="CHEBI:29035"/>
    </cofactor>
</comment>
<feature type="non-terminal residue" evidence="5">
    <location>
        <position position="100"/>
    </location>
</feature>
<proteinExistence type="inferred from homology"/>